<dbReference type="EMBL" id="JAOZYB010000367">
    <property type="protein sequence ID" value="MEB3966675.1"/>
    <property type="molecule type" value="Genomic_DNA"/>
</dbReference>
<dbReference type="SMART" id="SM00382">
    <property type="entry name" value="AAA"/>
    <property type="match status" value="1"/>
</dbReference>
<dbReference type="Proteomes" id="UP001352223">
    <property type="component" value="Unassembled WGS sequence"/>
</dbReference>
<proteinExistence type="predicted"/>
<dbReference type="RefSeq" id="WP_324776200.1">
    <property type="nucleotide sequence ID" value="NZ_BAAATS010000002.1"/>
</dbReference>
<dbReference type="InterPro" id="IPR027417">
    <property type="entry name" value="P-loop_NTPase"/>
</dbReference>
<protein>
    <submittedName>
        <fullName evidence="2">Nucleoside/nucleotide kinase family protein</fullName>
    </submittedName>
</protein>
<dbReference type="Gene3D" id="3.40.50.300">
    <property type="entry name" value="P-loop containing nucleotide triphosphate hydrolases"/>
    <property type="match status" value="2"/>
</dbReference>
<dbReference type="InterPro" id="IPR003593">
    <property type="entry name" value="AAA+_ATPase"/>
</dbReference>
<reference evidence="2 3" key="1">
    <citation type="submission" date="2022-10" db="EMBL/GenBank/DDBJ databases">
        <authorList>
            <person name="Xie J."/>
            <person name="Shen N."/>
        </authorList>
    </citation>
    <scope>NUCLEOTIDE SEQUENCE [LARGE SCALE GENOMIC DNA]</scope>
    <source>
        <strain evidence="2 3">DSM 41681</strain>
    </source>
</reference>
<keyword evidence="3" id="KW-1185">Reference proteome</keyword>
<dbReference type="Pfam" id="PF00485">
    <property type="entry name" value="PRK"/>
    <property type="match status" value="1"/>
</dbReference>
<dbReference type="SUPFAM" id="SSF52540">
    <property type="entry name" value="P-loop containing nucleoside triphosphate hydrolases"/>
    <property type="match status" value="1"/>
</dbReference>
<name>A0ABU6CQP2_9ACTN</name>
<dbReference type="InterPro" id="IPR006083">
    <property type="entry name" value="PRK/URK"/>
</dbReference>
<dbReference type="GO" id="GO:0016301">
    <property type="term" value="F:kinase activity"/>
    <property type="evidence" value="ECO:0007669"/>
    <property type="project" value="UniProtKB-KW"/>
</dbReference>
<evidence type="ECO:0000313" key="3">
    <source>
        <dbReference type="Proteomes" id="UP001352223"/>
    </source>
</evidence>
<gene>
    <name evidence="2" type="ORF">OKJ48_41570</name>
</gene>
<feature type="domain" description="AAA+ ATPase" evidence="1">
    <location>
        <begin position="20"/>
        <end position="158"/>
    </location>
</feature>
<organism evidence="2 3">
    <name type="scientific">Streptomyces kunmingensis</name>
    <dbReference type="NCBI Taxonomy" id="68225"/>
    <lineage>
        <taxon>Bacteria</taxon>
        <taxon>Bacillati</taxon>
        <taxon>Actinomycetota</taxon>
        <taxon>Actinomycetes</taxon>
        <taxon>Kitasatosporales</taxon>
        <taxon>Streptomycetaceae</taxon>
        <taxon>Streptomyces</taxon>
    </lineage>
</organism>
<dbReference type="PANTHER" id="PTHR10285">
    <property type="entry name" value="URIDINE KINASE"/>
    <property type="match status" value="1"/>
</dbReference>
<keyword evidence="2" id="KW-0808">Transferase</keyword>
<accession>A0ABU6CQP2</accession>
<comment type="caution">
    <text evidence="2">The sequence shown here is derived from an EMBL/GenBank/DDBJ whole genome shotgun (WGS) entry which is preliminary data.</text>
</comment>
<sequence>MSYVDELAARARSLATPGGPRRILGIAGPPGAGKSTLAEALVRALGEAAVLVPMDGFHLADAELARLDRAGRKGAPDTFDAYGYAALLARLRTPRTGETVYAPSFERELEQPLAGALPVAPETPLIVTEGNYLLLDEEPWSTAVRPLLDEVWWVALDDAVRVERLIARHVEFGKPPAAARAWVLRSDETNARRVASGRERADLVVTAGNPLDT</sequence>
<keyword evidence="2" id="KW-0418">Kinase</keyword>
<evidence type="ECO:0000259" key="1">
    <source>
        <dbReference type="SMART" id="SM00382"/>
    </source>
</evidence>
<evidence type="ECO:0000313" key="2">
    <source>
        <dbReference type="EMBL" id="MEB3966675.1"/>
    </source>
</evidence>
<dbReference type="NCBIfam" id="NF006743">
    <property type="entry name" value="PRK09270.1-2"/>
    <property type="match status" value="1"/>
</dbReference>